<dbReference type="Proteomes" id="UP001249851">
    <property type="component" value="Unassembled WGS sequence"/>
</dbReference>
<proteinExistence type="predicted"/>
<sequence>MAEKVERMFYRGGESKPSYGQVCSHLSSNKSAKVSLARFQPSRSLATAMTPSTSLMKSSITGARTRLSAKRWYREDKSSGNSAGWTVFRTLFSSPTIKNIQEIKINLVLRRENPGYAPI</sequence>
<evidence type="ECO:0000313" key="1">
    <source>
        <dbReference type="EMBL" id="KAK2567590.1"/>
    </source>
</evidence>
<organism evidence="1 2">
    <name type="scientific">Acropora cervicornis</name>
    <name type="common">Staghorn coral</name>
    <dbReference type="NCBI Taxonomy" id="6130"/>
    <lineage>
        <taxon>Eukaryota</taxon>
        <taxon>Metazoa</taxon>
        <taxon>Cnidaria</taxon>
        <taxon>Anthozoa</taxon>
        <taxon>Hexacorallia</taxon>
        <taxon>Scleractinia</taxon>
        <taxon>Astrocoeniina</taxon>
        <taxon>Acroporidae</taxon>
        <taxon>Acropora</taxon>
    </lineage>
</organism>
<dbReference type="AlphaFoldDB" id="A0AAD9VB85"/>
<accession>A0AAD9VB85</accession>
<reference evidence="1" key="1">
    <citation type="journal article" date="2023" name="G3 (Bethesda)">
        <title>Whole genome assembly and annotation of the endangered Caribbean coral Acropora cervicornis.</title>
        <authorList>
            <person name="Selwyn J.D."/>
            <person name="Vollmer S.V."/>
        </authorList>
    </citation>
    <scope>NUCLEOTIDE SEQUENCE</scope>
    <source>
        <strain evidence="1">K2</strain>
    </source>
</reference>
<gene>
    <name evidence="1" type="ORF">P5673_008429</name>
</gene>
<comment type="caution">
    <text evidence="1">The sequence shown here is derived from an EMBL/GenBank/DDBJ whole genome shotgun (WGS) entry which is preliminary data.</text>
</comment>
<reference evidence="1" key="2">
    <citation type="journal article" date="2023" name="Science">
        <title>Genomic signatures of disease resistance in endangered staghorn corals.</title>
        <authorList>
            <person name="Vollmer S.V."/>
            <person name="Selwyn J.D."/>
            <person name="Despard B.A."/>
            <person name="Roesel C.L."/>
        </authorList>
    </citation>
    <scope>NUCLEOTIDE SEQUENCE</scope>
    <source>
        <strain evidence="1">K2</strain>
    </source>
</reference>
<name>A0AAD9VB85_ACRCE</name>
<protein>
    <submittedName>
        <fullName evidence="1">Uncharacterized protein</fullName>
    </submittedName>
</protein>
<evidence type="ECO:0000313" key="2">
    <source>
        <dbReference type="Proteomes" id="UP001249851"/>
    </source>
</evidence>
<keyword evidence="2" id="KW-1185">Reference proteome</keyword>
<dbReference type="EMBL" id="JARQWQ010000014">
    <property type="protein sequence ID" value="KAK2567590.1"/>
    <property type="molecule type" value="Genomic_DNA"/>
</dbReference>